<dbReference type="InterPro" id="IPR027385">
    <property type="entry name" value="Beta-barrel_OMP"/>
</dbReference>
<dbReference type="EMBL" id="LNYR01000049">
    <property type="protein sequence ID" value="KTD42405.1"/>
    <property type="molecule type" value="Genomic_DNA"/>
</dbReference>
<dbReference type="Pfam" id="PF13505">
    <property type="entry name" value="OMP_b-brl"/>
    <property type="match status" value="1"/>
</dbReference>
<organism evidence="4 6">
    <name type="scientific">Legionella quateirensis</name>
    <dbReference type="NCBI Taxonomy" id="45072"/>
    <lineage>
        <taxon>Bacteria</taxon>
        <taxon>Pseudomonadati</taxon>
        <taxon>Pseudomonadota</taxon>
        <taxon>Gammaproteobacteria</taxon>
        <taxon>Legionellales</taxon>
        <taxon>Legionellaceae</taxon>
        <taxon>Legionella</taxon>
    </lineage>
</organism>
<dbReference type="RefSeq" id="WP_058475498.1">
    <property type="nucleotide sequence ID" value="NZ_CAAAIL010000012.1"/>
</dbReference>
<keyword evidence="5" id="KW-1185">Reference proteome</keyword>
<feature type="domain" description="Outer membrane protein beta-barrel" evidence="2">
    <location>
        <begin position="92"/>
        <end position="262"/>
    </location>
</feature>
<reference evidence="3 5" key="1">
    <citation type="submission" date="2015-11" db="EMBL/GenBank/DDBJ databases">
        <title>Genomic analysis of 38 Legionella species identifies large and diverse effector repertoires.</title>
        <authorList>
            <person name="Burstein D."/>
            <person name="Amaro F."/>
            <person name="Zusman T."/>
            <person name="Lifshitz Z."/>
            <person name="Cohen O."/>
            <person name="Gilbert J.A."/>
            <person name="Pupko T."/>
            <person name="Shuman H.A."/>
            <person name="Segal G."/>
        </authorList>
    </citation>
    <scope>NUCLEOTIDE SEQUENCE [LARGE SCALE GENOMIC DNA]</scope>
    <source>
        <strain evidence="3 5">ATCC 49507</strain>
    </source>
</reference>
<accession>A0A378KZ56</accession>
<evidence type="ECO:0000259" key="2">
    <source>
        <dbReference type="Pfam" id="PF13505"/>
    </source>
</evidence>
<dbReference type="Proteomes" id="UP000054639">
    <property type="component" value="Unassembled WGS sequence"/>
</dbReference>
<sequence length="263" mass="29197">MLIQKLLRALNSRSVVLLTGAYLTYGISTSFAGLSTPVKSWHPVFSLGAGSSSAKPGDAQEFPIVNQITDEFYYYSGTQKTQTSGLLDILLNAEWNFNTDWMIQAGLDYNRTQPFLANGILLQGADAQSADTYLYTYKVLTNQILLNSKVLYTLKNRFHPYLFGGLGAAFNKAYKYSVNIPRNITFSRNYYDNTTTDFSYAVGAGVDVDLTSAMRVGIGYRYTDLGTMQLGNALIDTTVVPGTLTQKNLHANQFLVQLSWLFN</sequence>
<evidence type="ECO:0000313" key="6">
    <source>
        <dbReference type="Proteomes" id="UP000254230"/>
    </source>
</evidence>
<dbReference type="SUPFAM" id="SSF56925">
    <property type="entry name" value="OMPA-like"/>
    <property type="match status" value="1"/>
</dbReference>
<evidence type="ECO:0000313" key="4">
    <source>
        <dbReference type="EMBL" id="STY17140.1"/>
    </source>
</evidence>
<name>A0A378KZ56_9GAMM</name>
<reference evidence="4 6" key="2">
    <citation type="submission" date="2018-06" db="EMBL/GenBank/DDBJ databases">
        <authorList>
            <consortium name="Pathogen Informatics"/>
            <person name="Doyle S."/>
        </authorList>
    </citation>
    <scope>NUCLEOTIDE SEQUENCE [LARGE SCALE GENOMIC DNA]</scope>
    <source>
        <strain evidence="4 6">NCTC12376</strain>
    </source>
</reference>
<dbReference type="EMBL" id="UGOW01000001">
    <property type="protein sequence ID" value="STY17140.1"/>
    <property type="molecule type" value="Genomic_DNA"/>
</dbReference>
<evidence type="ECO:0000313" key="3">
    <source>
        <dbReference type="EMBL" id="KTD42405.1"/>
    </source>
</evidence>
<gene>
    <name evidence="3" type="ORF">Lqua_3383</name>
    <name evidence="4" type="ORF">NCTC12376_00934</name>
</gene>
<protein>
    <submittedName>
        <fullName evidence="4">Opacity protein and related surface antigens</fullName>
    </submittedName>
</protein>
<dbReference type="Gene3D" id="2.40.160.20">
    <property type="match status" value="1"/>
</dbReference>
<evidence type="ECO:0000313" key="5">
    <source>
        <dbReference type="Proteomes" id="UP000054639"/>
    </source>
</evidence>
<dbReference type="InterPro" id="IPR011250">
    <property type="entry name" value="OMP/PagP_B-barrel"/>
</dbReference>
<proteinExistence type="predicted"/>
<evidence type="ECO:0000256" key="1">
    <source>
        <dbReference type="ARBA" id="ARBA00022729"/>
    </source>
</evidence>
<dbReference type="Proteomes" id="UP000254230">
    <property type="component" value="Unassembled WGS sequence"/>
</dbReference>
<dbReference type="AlphaFoldDB" id="A0A378KZ56"/>
<keyword evidence="1" id="KW-0732">Signal</keyword>